<dbReference type="SUPFAM" id="SSF51604">
    <property type="entry name" value="Enolase C-terminal domain-like"/>
    <property type="match status" value="1"/>
</dbReference>
<dbReference type="STRING" id="74969.FAD_0492"/>
<evidence type="ECO:0000256" key="4">
    <source>
        <dbReference type="ARBA" id="ARBA00023239"/>
    </source>
</evidence>
<dbReference type="NCBIfam" id="TIGR01928">
    <property type="entry name" value="menC_lowGC_arch"/>
    <property type="match status" value="1"/>
</dbReference>
<dbReference type="GO" id="GO:0043748">
    <property type="term" value="F:O-succinylbenzoate synthase activity"/>
    <property type="evidence" value="ECO:0007669"/>
    <property type="project" value="UniProtKB-EC"/>
</dbReference>
<dbReference type="BRENDA" id="3.2.1.20">
    <property type="organism ID" value="10776"/>
</dbReference>
<dbReference type="EC" id="4.2.1.113" evidence="5"/>
<evidence type="ECO:0000256" key="5">
    <source>
        <dbReference type="ARBA" id="ARBA00029491"/>
    </source>
</evidence>
<dbReference type="SFLD" id="SFLDS00001">
    <property type="entry name" value="Enolase"/>
    <property type="match status" value="1"/>
</dbReference>
<dbReference type="GO" id="GO:0016854">
    <property type="term" value="F:racemase and epimerase activity"/>
    <property type="evidence" value="ECO:0007669"/>
    <property type="project" value="UniProtKB-ARBA"/>
</dbReference>
<feature type="domain" description="Mandelate racemase/muconate lactonizing enzyme C-terminal" evidence="6">
    <location>
        <begin position="136"/>
        <end position="228"/>
    </location>
</feature>
<dbReference type="SMART" id="SM00922">
    <property type="entry name" value="MR_MLE"/>
    <property type="match status" value="1"/>
</dbReference>
<evidence type="ECO:0000256" key="3">
    <source>
        <dbReference type="ARBA" id="ARBA00022842"/>
    </source>
</evidence>
<dbReference type="PANTHER" id="PTHR48073:SF5">
    <property type="entry name" value="O-SUCCINYLBENZOATE SYNTHASE"/>
    <property type="match status" value="1"/>
</dbReference>
<dbReference type="Pfam" id="PF02746">
    <property type="entry name" value="MR_MLE_N"/>
    <property type="match status" value="1"/>
</dbReference>
<evidence type="ECO:0000313" key="7">
    <source>
        <dbReference type="EMBL" id="ARD84406.1"/>
    </source>
</evidence>
<dbReference type="CDD" id="cd03317">
    <property type="entry name" value="NAAAR"/>
    <property type="match status" value="1"/>
</dbReference>
<dbReference type="Gene3D" id="3.30.390.10">
    <property type="entry name" value="Enolase-like, N-terminal domain"/>
    <property type="match status" value="1"/>
</dbReference>
<evidence type="ECO:0000256" key="1">
    <source>
        <dbReference type="ARBA" id="ARBA00001968"/>
    </source>
</evidence>
<accession>Q2PCE2</accession>
<dbReference type="SFLD" id="SFLDG00180">
    <property type="entry name" value="muconate_cycloisomerase"/>
    <property type="match status" value="1"/>
</dbReference>
<evidence type="ECO:0000313" key="8">
    <source>
        <dbReference type="EMBL" id="CAH64536.1"/>
    </source>
</evidence>
<dbReference type="SUPFAM" id="SSF54826">
    <property type="entry name" value="Enolase N-terminal domain-like"/>
    <property type="match status" value="1"/>
</dbReference>
<keyword evidence="2" id="KW-0479">Metal-binding</keyword>
<evidence type="ECO:0000313" key="9">
    <source>
        <dbReference type="Proteomes" id="UP000192050"/>
    </source>
</evidence>
<gene>
    <name evidence="8" type="primary">gly2</name>
    <name evidence="7" type="synonym">glyFa2</name>
    <name evidence="7" type="ORF">FAD_0492</name>
</gene>
<dbReference type="AlphaFoldDB" id="Q2PCE2"/>
<dbReference type="EMBL" id="AJ850917">
    <property type="protein sequence ID" value="CAH64536.1"/>
    <property type="molecule type" value="Genomic_DNA"/>
</dbReference>
<organism evidence="8">
    <name type="scientific">Ferroplasma acidiphilum</name>
    <dbReference type="NCBI Taxonomy" id="74969"/>
    <lineage>
        <taxon>Archaea</taxon>
        <taxon>Methanobacteriati</taxon>
        <taxon>Thermoplasmatota</taxon>
        <taxon>Thermoplasmata</taxon>
        <taxon>Thermoplasmatales</taxon>
        <taxon>Ferroplasmaceae</taxon>
        <taxon>Ferroplasma</taxon>
    </lineage>
</organism>
<dbReference type="KEGG" id="fai:FAD_0492"/>
<keyword evidence="4" id="KW-0456">Lyase</keyword>
<dbReference type="GeneID" id="16025695"/>
<dbReference type="UniPathway" id="UPA00079"/>
<comment type="cofactor">
    <cofactor evidence="1">
        <name>a divalent metal cation</name>
        <dbReference type="ChEBI" id="CHEBI:60240"/>
    </cofactor>
</comment>
<evidence type="ECO:0000259" key="6">
    <source>
        <dbReference type="SMART" id="SM00922"/>
    </source>
</evidence>
<keyword evidence="8" id="KW-0378">Hydrolase</keyword>
<dbReference type="GO" id="GO:0009234">
    <property type="term" value="P:menaquinone biosynthetic process"/>
    <property type="evidence" value="ECO:0007669"/>
    <property type="project" value="UniProtKB-UniPathway"/>
</dbReference>
<name>Q2PCE2_9ARCH</name>
<dbReference type="GO" id="GO:0016798">
    <property type="term" value="F:hydrolase activity, acting on glycosyl bonds"/>
    <property type="evidence" value="ECO:0007669"/>
    <property type="project" value="UniProtKB-KW"/>
</dbReference>
<dbReference type="InterPro" id="IPR029065">
    <property type="entry name" value="Enolase_C-like"/>
</dbReference>
<dbReference type="RefSeq" id="WP_009887548.1">
    <property type="nucleotide sequence ID" value="NZ_CP015363.1"/>
</dbReference>
<dbReference type="SFLD" id="SFLDF00009">
    <property type="entry name" value="o-succinylbenzoate_synthase"/>
    <property type="match status" value="1"/>
</dbReference>
<protein>
    <recommendedName>
        <fullName evidence="5">o-succinylbenzoate synthase</fullName>
        <ecNumber evidence="5">4.2.1.113</ecNumber>
    </recommendedName>
</protein>
<dbReference type="InterPro" id="IPR029017">
    <property type="entry name" value="Enolase-like_N"/>
</dbReference>
<keyword evidence="3" id="KW-0460">Magnesium</keyword>
<reference evidence="7 9" key="2">
    <citation type="submission" date="2011-10" db="EMBL/GenBank/DDBJ databases">
        <title>Metabolic and evolutionary patterns in the extreme acidophile Ferroplasma acidiphilum.</title>
        <authorList>
            <person name="Golyshina O.V."/>
            <person name="Kozyavkin S.A."/>
            <person name="Tatusov R.L."/>
            <person name="Slesarev A.I."/>
            <person name="Golyshin P.N."/>
        </authorList>
    </citation>
    <scope>NUCLEOTIDE SEQUENCE [LARGE SCALE GENOMIC DNA]</scope>
    <source>
        <strain evidence="7">Berkeley</strain>
        <strain evidence="9">Y</strain>
    </source>
</reference>
<dbReference type="Gene3D" id="3.20.20.120">
    <property type="entry name" value="Enolase-like C-terminal domain"/>
    <property type="match status" value="1"/>
</dbReference>
<dbReference type="UniPathway" id="UPA01057">
    <property type="reaction ID" value="UER00165"/>
</dbReference>
<dbReference type="GO" id="GO:0046872">
    <property type="term" value="F:metal ion binding"/>
    <property type="evidence" value="ECO:0007669"/>
    <property type="project" value="UniProtKB-KW"/>
</dbReference>
<dbReference type="InterPro" id="IPR013341">
    <property type="entry name" value="Mandelate_racemase_N_dom"/>
</dbReference>
<proteinExistence type="predicted"/>
<reference evidence="8" key="1">
    <citation type="journal article" date="2006" name="Environ. Microbiol.">
        <title>The 'pH optimum anomaly' of intracellular enzymes of Ferroplasma acidiphilum.</title>
        <authorList>
            <person name="Golyshina O.V."/>
            <person name="Golyshin P.N."/>
            <person name="Timmis K.N."/>
            <person name="Ferrer M."/>
        </authorList>
    </citation>
    <scope>NUCLEOTIDE SEQUENCE</scope>
    <source>
        <strain evidence="8">Type strain: DSM 12658</strain>
    </source>
</reference>
<dbReference type="InterPro" id="IPR036849">
    <property type="entry name" value="Enolase-like_C_sf"/>
</dbReference>
<evidence type="ECO:0000256" key="2">
    <source>
        <dbReference type="ARBA" id="ARBA00022723"/>
    </source>
</evidence>
<dbReference type="Pfam" id="PF13378">
    <property type="entry name" value="MR_MLE_C"/>
    <property type="match status" value="1"/>
</dbReference>
<dbReference type="EMBL" id="CP015363">
    <property type="protein sequence ID" value="ARD84406.1"/>
    <property type="molecule type" value="Genomic_DNA"/>
</dbReference>
<dbReference type="InterPro" id="IPR010197">
    <property type="entry name" value="OSBS/NAAAR"/>
</dbReference>
<dbReference type="Proteomes" id="UP000192050">
    <property type="component" value="Chromosome"/>
</dbReference>
<keyword evidence="8" id="KW-0326">Glycosidase</keyword>
<sequence length="361" mass="40507">MKITYHKLKMPLISPFTTSFGTDVNKDVYVFKLEHNGITAYSESVTDENPFYGSEDNYTVFHIVKQYLAPVVKGLPEPDEFNEQVKFIKGNNMAKASMEMLLYDYYAKANKKSLVDYIGHSRGYANVGISLGMDDINVTLKKIQEALDRGYKRIKVKIMKGKEIGILSAVRDNFPDIVLSADANSDYTEKDFDLIKKIDRYNLVYLEQPLYHDDIIYHSRLAKGLSTPLCLDESITSPEKAQKAFEMGACKVINIKEGRLGGIGNSLKVMGIVKEFKGHVWIGGMLETGIGRSFNVSMASLSDINYPGDTSPNDKYFKNDIVKNPFTMENGTIKPNKGTGIGVEISEEYLKKYTVEEGIIA</sequence>
<dbReference type="OrthoDB" id="372081at2157"/>
<keyword evidence="9" id="KW-1185">Reference proteome</keyword>
<dbReference type="InterPro" id="IPR013342">
    <property type="entry name" value="Mandelate_racemase_C"/>
</dbReference>
<dbReference type="PANTHER" id="PTHR48073">
    <property type="entry name" value="O-SUCCINYLBENZOATE SYNTHASE-RELATED"/>
    <property type="match status" value="1"/>
</dbReference>